<dbReference type="OrthoDB" id="2863790at2"/>
<feature type="signal peptide" evidence="1">
    <location>
        <begin position="1"/>
        <end position="20"/>
    </location>
</feature>
<dbReference type="Pfam" id="PF10901">
    <property type="entry name" value="DUF2690"/>
    <property type="match status" value="1"/>
</dbReference>
<feature type="chain" id="PRO_5007173990" description="DUF2690 domain-containing protein" evidence="1">
    <location>
        <begin position="21"/>
        <end position="135"/>
    </location>
</feature>
<comment type="caution">
    <text evidence="2">The sequence shown here is derived from an EMBL/GenBank/DDBJ whole genome shotgun (WGS) entry which is preliminary data.</text>
</comment>
<evidence type="ECO:0000313" key="2">
    <source>
        <dbReference type="EMBL" id="KUN81494.1"/>
    </source>
</evidence>
<dbReference type="AlphaFoldDB" id="A0A124I2S3"/>
<keyword evidence="3" id="KW-1185">Reference proteome</keyword>
<sequence>MVGLSSAALLLGTIAFTAPAAEASATGTCYGSSCTGVEPNGTTCASDAITAKQVTSGGRTIQLRYSPSCRAAWGKITGASVGDWISVSNSSGAYEERRVNSGSDQHTVMVNDAGITSSACGFRNETTLLACTGSY</sequence>
<dbReference type="Proteomes" id="UP000053024">
    <property type="component" value="Unassembled WGS sequence"/>
</dbReference>
<name>A0A124I2S3_9ACTN</name>
<evidence type="ECO:0000313" key="3">
    <source>
        <dbReference type="Proteomes" id="UP000053024"/>
    </source>
</evidence>
<gene>
    <name evidence="2" type="ORF">AQJ66_24145</name>
</gene>
<evidence type="ECO:0008006" key="4">
    <source>
        <dbReference type="Google" id="ProtNLM"/>
    </source>
</evidence>
<protein>
    <recommendedName>
        <fullName evidence="4">DUF2690 domain-containing protein</fullName>
    </recommendedName>
</protein>
<dbReference type="RefSeq" id="WP_061926181.1">
    <property type="nucleotide sequence ID" value="NZ_KQ948863.1"/>
</dbReference>
<organism evidence="2 3">
    <name type="scientific">Streptomyces bungoensis</name>
    <dbReference type="NCBI Taxonomy" id="285568"/>
    <lineage>
        <taxon>Bacteria</taxon>
        <taxon>Bacillati</taxon>
        <taxon>Actinomycetota</taxon>
        <taxon>Actinomycetes</taxon>
        <taxon>Kitasatosporales</taxon>
        <taxon>Streptomycetaceae</taxon>
        <taxon>Streptomyces</taxon>
    </lineage>
</organism>
<reference evidence="2 3" key="1">
    <citation type="submission" date="2015-10" db="EMBL/GenBank/DDBJ databases">
        <title>Draft genome sequence of Streptomyces bungoensis DSM 41781, type strain for the species Streptomyces bungoensis.</title>
        <authorList>
            <person name="Ruckert C."/>
            <person name="Winkler A."/>
            <person name="Kalinowski J."/>
            <person name="Kampfer P."/>
            <person name="Glaeser S."/>
        </authorList>
    </citation>
    <scope>NUCLEOTIDE SEQUENCE [LARGE SCALE GENOMIC DNA]</scope>
    <source>
        <strain evidence="2 3">DSM 41781</strain>
    </source>
</reference>
<dbReference type="EMBL" id="LMWX01000041">
    <property type="protein sequence ID" value="KUN81494.1"/>
    <property type="molecule type" value="Genomic_DNA"/>
</dbReference>
<accession>A0A124I2S3</accession>
<keyword evidence="1" id="KW-0732">Signal</keyword>
<evidence type="ECO:0000256" key="1">
    <source>
        <dbReference type="SAM" id="SignalP"/>
    </source>
</evidence>
<dbReference type="InterPro" id="IPR021224">
    <property type="entry name" value="DUF2690"/>
</dbReference>
<proteinExistence type="predicted"/>